<dbReference type="InterPro" id="IPR042104">
    <property type="entry name" value="PKS_dehydratase_sf"/>
</dbReference>
<dbReference type="Pfam" id="PF21089">
    <property type="entry name" value="PKS_DH_N"/>
    <property type="match status" value="1"/>
</dbReference>
<dbReference type="InterPro" id="IPR036291">
    <property type="entry name" value="NAD(P)-bd_dom_sf"/>
</dbReference>
<evidence type="ECO:0000256" key="3">
    <source>
        <dbReference type="ARBA" id="ARBA00022603"/>
    </source>
</evidence>
<dbReference type="InterPro" id="IPR013968">
    <property type="entry name" value="PKS_KR"/>
</dbReference>
<dbReference type="PANTHER" id="PTHR43775">
    <property type="entry name" value="FATTY ACID SYNTHASE"/>
    <property type="match status" value="1"/>
</dbReference>
<proteinExistence type="predicted"/>
<dbReference type="InParanoid" id="Q5AZ49"/>
<evidence type="ECO:0000256" key="5">
    <source>
        <dbReference type="ARBA" id="ARBA00022857"/>
    </source>
</evidence>
<dbReference type="InterPro" id="IPR020807">
    <property type="entry name" value="PKS_DH"/>
</dbReference>
<dbReference type="KEGG" id="ani:ANIA_06431"/>
<dbReference type="OMA" id="LRTSWKC"/>
<dbReference type="InterPro" id="IPR016035">
    <property type="entry name" value="Acyl_Trfase/lysoPLipase"/>
</dbReference>
<dbReference type="PANTHER" id="PTHR43775:SF49">
    <property type="entry name" value="SYNTHASE, PUTATIVE (JCVI)-RELATED"/>
    <property type="match status" value="1"/>
</dbReference>
<dbReference type="InterPro" id="IPR049900">
    <property type="entry name" value="PKS_mFAS_DH"/>
</dbReference>
<dbReference type="GO" id="GO:0044550">
    <property type="term" value="P:secondary metabolite biosynthetic process"/>
    <property type="evidence" value="ECO:0000318"/>
    <property type="project" value="GO_Central"/>
</dbReference>
<dbReference type="HOGENOM" id="CLU_000022_31_1_1"/>
<accession>Q5AZ49</accession>
<keyword evidence="1" id="KW-0596">Phosphopantetheine</keyword>
<evidence type="ECO:0000256" key="2">
    <source>
        <dbReference type="ARBA" id="ARBA00022553"/>
    </source>
</evidence>
<dbReference type="Gene3D" id="3.40.47.10">
    <property type="match status" value="2"/>
</dbReference>
<dbReference type="GO" id="GO:0016491">
    <property type="term" value="F:oxidoreductase activity"/>
    <property type="evidence" value="ECO:0007669"/>
    <property type="project" value="InterPro"/>
</dbReference>
<evidence type="ECO:0000256" key="8">
    <source>
        <dbReference type="PROSITE-ProRule" id="PRU01363"/>
    </source>
</evidence>
<dbReference type="Gene3D" id="3.40.50.720">
    <property type="entry name" value="NAD(P)-binding Rossmann-like Domain"/>
    <property type="match status" value="1"/>
</dbReference>
<dbReference type="InterPro" id="IPR001227">
    <property type="entry name" value="Ac_transferase_dom_sf"/>
</dbReference>
<feature type="active site" description="Proton donor; for dehydratase activity" evidence="8">
    <location>
        <position position="1050"/>
    </location>
</feature>
<accession>C8V0F6</accession>
<dbReference type="Pfam" id="PF08242">
    <property type="entry name" value="Methyltransf_12"/>
    <property type="match status" value="1"/>
</dbReference>
<evidence type="ECO:0000313" key="12">
    <source>
        <dbReference type="Proteomes" id="UP000000560"/>
    </source>
</evidence>
<feature type="domain" description="Ketosynthase family 3 (KS3)" evidence="9">
    <location>
        <begin position="27"/>
        <end position="402"/>
    </location>
</feature>
<dbReference type="Gene3D" id="3.30.70.3290">
    <property type="match status" value="1"/>
</dbReference>
<dbReference type="CDD" id="cd00833">
    <property type="entry name" value="PKS"/>
    <property type="match status" value="1"/>
</dbReference>
<dbReference type="Pfam" id="PF00698">
    <property type="entry name" value="Acyl_transf_1"/>
    <property type="match status" value="1"/>
</dbReference>
<evidence type="ECO:0000256" key="1">
    <source>
        <dbReference type="ARBA" id="ARBA00022450"/>
    </source>
</evidence>
<dbReference type="InterPro" id="IPR014031">
    <property type="entry name" value="Ketoacyl_synth_C"/>
</dbReference>
<feature type="domain" description="PKS/mFAS DH" evidence="10">
    <location>
        <begin position="847"/>
        <end position="1133"/>
    </location>
</feature>
<dbReference type="Pfam" id="PF08659">
    <property type="entry name" value="KR"/>
    <property type="match status" value="1"/>
</dbReference>
<evidence type="ECO:0000256" key="7">
    <source>
        <dbReference type="ARBA" id="ARBA00023315"/>
    </source>
</evidence>
<dbReference type="InterPro" id="IPR020843">
    <property type="entry name" value="ER"/>
</dbReference>
<gene>
    <name evidence="11" type="ORF">ANIA_06431</name>
</gene>
<evidence type="ECO:0000256" key="6">
    <source>
        <dbReference type="ARBA" id="ARBA00023268"/>
    </source>
</evidence>
<dbReference type="SUPFAM" id="SSF53335">
    <property type="entry name" value="S-adenosyl-L-methionine-dependent methyltransferases"/>
    <property type="match status" value="1"/>
</dbReference>
<dbReference type="SMART" id="SM00826">
    <property type="entry name" value="PKS_DH"/>
    <property type="match status" value="1"/>
</dbReference>
<feature type="region of interest" description="C-terminal hotdog fold" evidence="8">
    <location>
        <begin position="990"/>
        <end position="1133"/>
    </location>
</feature>
<dbReference type="eggNOG" id="KOG1202">
    <property type="taxonomic scope" value="Eukaryota"/>
</dbReference>
<sequence length="2410" mass="265937">MDANGEPKTEAAQHSMSNQSLLDMGGSAPIAIVGIGTRLPGGVNSVPSMYEFLRKKKDGLREVPLSRFNIAGFHNDGDVAYSMRQQKSYFLDEDISMMDALFFGSSEMETAGSDPRARLLLEVVYECLENAGKTRYRGEKIGCYIGAWGVDWSELTLKDGQQRNPMIGAAAGSFFLSSYIAWSLDLRGPTLLRLYGSVARSLPVTIFWRVLVRDPDGFGRAEAVNAVLLKPLDDAIRDGDVIRAVIRATAVNNDGRTLILTTPSAEAQEDLIRQAYRKAGIEDFNETAYFECHGTGTMAGDTAETAAIAKIFHEGIYVGSAKPNFGHSEGTSGLTSLIKAILSLEKKTLLPHIHMREPNPNIPFESGRLMVPQEEIPWPEGRRERLIVFPTRLAYSRLLVVSANSEKSLHKRIEDLQEYIKEKPDCLADLAFTLGERRDHLAQRAFLLESEALEIGAFHIGTVDCKTTPEVTFVFTGQGAQWPAMGRALIESFGTFRETIQQLDQALQSLREPPAWKLEALLGKDCSQEQISRAELAQPSCCAIQIGLVNLLADWGIAPASVVGHSSGEIAAAYAAGAITASESIIIAYYRGKAMNKVTRKGGMAAVSIGREQATPYLVDRGVVIACENSQHSVTLSGDLDELEDILEKIKADDPDVYCRMLRVDKAYHSHHMHDVAEDYESSLQGLSTSEGSLFMVPLFSSVIGIKVTESSQLNGTYWRQNLESPVRFLTAVQAVLDSEEEKSRTFLEIGPHSALSGPLRQILSEHPRGKVCSYVASLVRGEDPRTSVLYTAGNLYNSGVAVNLRAINCEGNMLVDLPPYPWQHDTRYWDQTPAVEAWRLRKHPHHELLGSRVLGSTDIEPSWRNNLSLDDAPWLYGHRIMGKTLFPGAGYIAMAGEAIQQLVSRPNVSYQISHLVLKHALFLDSNECVELITNLRPVRISDIQDSEWHEFSITAVQAGEATRLCLGQVRVAPPSVAPTMPLTGSTKLKRRVMSAAWYKALREAGMDYNREFRGLDDIYGDPVRYEATATVKTNNVSPGRYVMHPTTIDRCLQVLSIAMFRGLARSINIRSLPVLFEEIFIGPEHAELHVQAQADLGNGSFIRGDLGAMADDETIFSIKGMRLHVLGDEGYSYQESELSARPVWMPHIDFLPPRSLAKPPRPVNIVSELRDRIIDLYIAQTAPRVQYVEPTEEHLHKYKRWLMISENRIARQSTWRLSDYGYAHDCPFDSSNPAAMTNWIRERSRDYPIIAPVVNCTQKVLDNIGGLLDGSCNALHLLMEDDGLKEVYELLLSFDSCHEFFATLGHSNPELNILEVGAGTGSATARFLDYLHAPDGSRMYARYTFTDVSAGFLAAAKEQFSRYDTMEYAVLNISQDPAQQGFELSSYDLIIASNVVHATPSLSCSLANLKSLLAPGGRLLLQEITEECILAEYIFGLLPGWWVGEHDQRIERPYVLVDRWREELTGVGFNGIDFAIHEQNSPVVNLVATYPTTPLGANAVSLLVQEPRCQWVLDVEKIFQKQGYKVEIYSLDQPPPAEGEVVSLLDASGPFLFNMTEGDFQQLKNSILSASVKHILWVSKMSQFTSSDPRYGLIHGFLRALHFECHSEGKSFSTFDIEEFDERSIHSLLKVHDHWRRAAPSEESRRDEYALVDGVVQVSRFEATDIEKELQIPVEDTAPRRLCIETTGLINSLYWKQDQHIMPGKGKSSDIHGDANGLTQIKDIITALGLIASPDQLGLEGSGVVESVGTGVTNVSKGDRVIFLGPGCFATHVTVPAAKAIPLPGNWSLEEGATSPIVSLTAAQCLLRLGNLRRGQSSDTLVQSVLIHAAAGGVGIAAIRICKGVGAKIYTTVGNDEKAQYLVDTFGIPRAHIFHSRNASFYDDLMRETGGRGADIVLSSLSGELLRTSWKCVAPHGIMFDISRRDVLAEAMLPMKHFVDRRSFVTVDLGEYMEEAAANNSTDFSNPVKDGLVGPIAPVSCFAAADVANAFRYMQSGQHMGKIVVRMPDNISELPTRDTRAHISFSPDTAYLLCGGLGGLGRALSNWMVERGARCLLYLSPSAGVGDDHQEFAEELECQGCEVVYVKGTASDASDVSRAISQSPKPIKGVVQLALTLKDASLQRMTFEDWTTPLTAKVHGTWNLHQAFQDTPLDFFLMFGSIAGITGMAGQCNYSAANSFIHALSRYRHSLNEPASVLDLGPVADIGYVSRNPELMKTFSGRYEWRFIKEQEVLDAVEALIHHSTFPNTTPFTQGNRYDPNHIILGLIPIAPWGRRRGDTRFAILSNVAQRDQSGAAEADDIVDFMAQVESDPEMLNRPSTEEFLILKVGTMIKSPSAKTRTKDSIAAKHDLQVLANIQIDSLIAIEARAWARRRLGVQISLSEITAAGNVKGLVGLAIQEMKKRYSIA</sequence>
<dbReference type="InterPro" id="IPR050091">
    <property type="entry name" value="PKS_NRPS_Biosynth_Enz"/>
</dbReference>
<dbReference type="SUPFAM" id="SSF51735">
    <property type="entry name" value="NAD(P)-binding Rossmann-fold domains"/>
    <property type="match status" value="2"/>
</dbReference>
<dbReference type="SUPFAM" id="SSF55048">
    <property type="entry name" value="Probable ACP-binding domain of malonyl-CoA ACP transacylase"/>
    <property type="match status" value="1"/>
</dbReference>
<dbReference type="InterPro" id="IPR014030">
    <property type="entry name" value="Ketoacyl_synth_N"/>
</dbReference>
<reference evidence="12" key="2">
    <citation type="journal article" date="2009" name="Fungal Genet. Biol.">
        <title>The 2008 update of the Aspergillus nidulans genome annotation: a community effort.</title>
        <authorList>
            <person name="Wortman J.R."/>
            <person name="Gilsenan J.M."/>
            <person name="Joardar V."/>
            <person name="Deegan J."/>
            <person name="Clutterbuck J."/>
            <person name="Andersen M.R."/>
            <person name="Archer D."/>
            <person name="Bencina M."/>
            <person name="Braus G."/>
            <person name="Coutinho P."/>
            <person name="von Dohren H."/>
            <person name="Doonan J."/>
            <person name="Driessen A.J."/>
            <person name="Durek P."/>
            <person name="Espeso E."/>
            <person name="Fekete E."/>
            <person name="Flipphi M."/>
            <person name="Estrada C.G."/>
            <person name="Geysens S."/>
            <person name="Goldman G."/>
            <person name="de Groot P.W."/>
            <person name="Hansen K."/>
            <person name="Harris S.D."/>
            <person name="Heinekamp T."/>
            <person name="Helmstaedt K."/>
            <person name="Henrissat B."/>
            <person name="Hofmann G."/>
            <person name="Homan T."/>
            <person name="Horio T."/>
            <person name="Horiuchi H."/>
            <person name="James S."/>
            <person name="Jones M."/>
            <person name="Karaffa L."/>
            <person name="Karanyi Z."/>
            <person name="Kato M."/>
            <person name="Keller N."/>
            <person name="Kelly D.E."/>
            <person name="Kiel J.A."/>
            <person name="Kim J.M."/>
            <person name="van der Klei I.J."/>
            <person name="Klis F.M."/>
            <person name="Kovalchuk A."/>
            <person name="Krasevec N."/>
            <person name="Kubicek C.P."/>
            <person name="Liu B."/>
            <person name="Maccabe A."/>
            <person name="Meyer V."/>
            <person name="Mirabito P."/>
            <person name="Miskei M."/>
            <person name="Mos M."/>
            <person name="Mullins J."/>
            <person name="Nelson D.R."/>
            <person name="Nielsen J."/>
            <person name="Oakley B.R."/>
            <person name="Osmani S.A."/>
            <person name="Pakula T."/>
            <person name="Paszewski A."/>
            <person name="Paulsen I."/>
            <person name="Pilsyk S."/>
            <person name="Pocsi I."/>
            <person name="Punt P.J."/>
            <person name="Ram A.F."/>
            <person name="Ren Q."/>
            <person name="Robellet X."/>
            <person name="Robson G."/>
            <person name="Seiboth B."/>
            <person name="van Solingen P."/>
            <person name="Specht T."/>
            <person name="Sun J."/>
            <person name="Taheri-Talesh N."/>
            <person name="Takeshita N."/>
            <person name="Ussery D."/>
            <person name="vanKuyk P.A."/>
            <person name="Visser H."/>
            <person name="van de Vondervoort P.J."/>
            <person name="de Vries R.P."/>
            <person name="Walton J."/>
            <person name="Xiang X."/>
            <person name="Xiong Y."/>
            <person name="Zeng A.P."/>
            <person name="Brandt B.W."/>
            <person name="Cornell M.J."/>
            <person name="van den Hondel C.A."/>
            <person name="Visser J."/>
            <person name="Oliver S.G."/>
            <person name="Turner G."/>
        </authorList>
    </citation>
    <scope>GENOME REANNOTATION</scope>
    <source>
        <strain evidence="12">FGSC A4 / ATCC 38163 / CBS 112.46 / NRRL 194 / M139</strain>
    </source>
</reference>
<dbReference type="GO" id="GO:0004312">
    <property type="term" value="F:fatty acid synthase activity"/>
    <property type="evidence" value="ECO:0000318"/>
    <property type="project" value="GO_Central"/>
</dbReference>
<dbReference type="EMBL" id="BN001301">
    <property type="protein sequence ID" value="CBF69487.1"/>
    <property type="molecule type" value="Genomic_DNA"/>
</dbReference>
<dbReference type="CDD" id="cd02440">
    <property type="entry name" value="AdoMet_MTases"/>
    <property type="match status" value="1"/>
</dbReference>
<dbReference type="InterPro" id="IPR049552">
    <property type="entry name" value="PKS_DH_N"/>
</dbReference>
<dbReference type="Pfam" id="PF14765">
    <property type="entry name" value="PS-DH"/>
    <property type="match status" value="1"/>
</dbReference>
<dbReference type="SUPFAM" id="SSF53901">
    <property type="entry name" value="Thiolase-like"/>
    <property type="match status" value="2"/>
</dbReference>
<dbReference type="InterPro" id="IPR029063">
    <property type="entry name" value="SAM-dependent_MTases_sf"/>
</dbReference>
<dbReference type="GeneID" id="2871330"/>
<dbReference type="Gene3D" id="3.90.180.10">
    <property type="entry name" value="Medium-chain alcohol dehydrogenases, catalytic domain"/>
    <property type="match status" value="1"/>
</dbReference>
<dbReference type="Gene3D" id="3.10.129.110">
    <property type="entry name" value="Polyketide synthase dehydratase"/>
    <property type="match status" value="1"/>
</dbReference>
<keyword evidence="7" id="KW-0012">Acyltransferase</keyword>
<dbReference type="InterPro" id="IPR057326">
    <property type="entry name" value="KR_dom"/>
</dbReference>
<evidence type="ECO:0000313" key="11">
    <source>
        <dbReference type="EMBL" id="CBF69487.1"/>
    </source>
</evidence>
<dbReference type="Gene3D" id="3.40.50.150">
    <property type="entry name" value="Vaccinia Virus protein VP39"/>
    <property type="match status" value="1"/>
</dbReference>
<reference evidence="12" key="1">
    <citation type="journal article" date="2005" name="Nature">
        <title>Sequencing of Aspergillus nidulans and comparative analysis with A. fumigatus and A. oryzae.</title>
        <authorList>
            <person name="Galagan J.E."/>
            <person name="Calvo S.E."/>
            <person name="Cuomo C."/>
            <person name="Ma L.J."/>
            <person name="Wortman J.R."/>
            <person name="Batzoglou S."/>
            <person name="Lee S.I."/>
            <person name="Basturkmen M."/>
            <person name="Spevak C.C."/>
            <person name="Clutterbuck J."/>
            <person name="Kapitonov V."/>
            <person name="Jurka J."/>
            <person name="Scazzocchio C."/>
            <person name="Farman M."/>
            <person name="Butler J."/>
            <person name="Purcell S."/>
            <person name="Harris S."/>
            <person name="Braus G.H."/>
            <person name="Draht O."/>
            <person name="Busch S."/>
            <person name="D'Enfert C."/>
            <person name="Bouchier C."/>
            <person name="Goldman G.H."/>
            <person name="Bell-Pedersen D."/>
            <person name="Griffiths-Jones S."/>
            <person name="Doonan J.H."/>
            <person name="Yu J."/>
            <person name="Vienken K."/>
            <person name="Pain A."/>
            <person name="Freitag M."/>
            <person name="Selker E.U."/>
            <person name="Archer D.B."/>
            <person name="Penalva M.A."/>
            <person name="Oakley B.R."/>
            <person name="Momany M."/>
            <person name="Tanaka T."/>
            <person name="Kumagai T."/>
            <person name="Asai K."/>
            <person name="Machida M."/>
            <person name="Nierman W.C."/>
            <person name="Denning D.W."/>
            <person name="Caddick M."/>
            <person name="Hynes M."/>
            <person name="Paoletti M."/>
            <person name="Fischer R."/>
            <person name="Miller B."/>
            <person name="Dyer P."/>
            <person name="Sachs M.S."/>
            <person name="Osmani S.A."/>
            <person name="Birren B.W."/>
        </authorList>
    </citation>
    <scope>NUCLEOTIDE SEQUENCE [LARGE SCALE GENOMIC DNA]</scope>
    <source>
        <strain evidence="12">FGSC A4 / ATCC 38163 / CBS 112.46 / NRRL 194 / M139</strain>
    </source>
</reference>
<dbReference type="GO" id="GO:0032259">
    <property type="term" value="P:methylation"/>
    <property type="evidence" value="ECO:0007669"/>
    <property type="project" value="UniProtKB-KW"/>
</dbReference>
<dbReference type="InterPro" id="IPR020841">
    <property type="entry name" value="PKS_Beta-ketoAc_synthase_dom"/>
</dbReference>
<keyword evidence="3" id="KW-0489">Methyltransferase</keyword>
<dbReference type="PROSITE" id="PS52019">
    <property type="entry name" value="PKS_MFAS_DH"/>
    <property type="match status" value="1"/>
</dbReference>
<dbReference type="InterPro" id="IPR016039">
    <property type="entry name" value="Thiolase-like"/>
</dbReference>
<evidence type="ECO:0000256" key="4">
    <source>
        <dbReference type="ARBA" id="ARBA00022679"/>
    </source>
</evidence>
<organism evidence="11 12">
    <name type="scientific">Emericella nidulans (strain FGSC A4 / ATCC 38163 / CBS 112.46 / NRRL 194 / M139)</name>
    <name type="common">Aspergillus nidulans</name>
    <dbReference type="NCBI Taxonomy" id="227321"/>
    <lineage>
        <taxon>Eukaryota</taxon>
        <taxon>Fungi</taxon>
        <taxon>Dikarya</taxon>
        <taxon>Ascomycota</taxon>
        <taxon>Pezizomycotina</taxon>
        <taxon>Eurotiomycetes</taxon>
        <taxon>Eurotiomycetidae</taxon>
        <taxon>Eurotiales</taxon>
        <taxon>Aspergillaceae</taxon>
        <taxon>Aspergillus</taxon>
        <taxon>Aspergillus subgen. Nidulantes</taxon>
    </lineage>
</organism>
<dbReference type="OrthoDB" id="329835at2759"/>
<keyword evidence="5" id="KW-0521">NADP</keyword>
<dbReference type="SMART" id="SM00827">
    <property type="entry name" value="PKS_AT"/>
    <property type="match status" value="1"/>
</dbReference>
<dbReference type="PROSITE" id="PS52004">
    <property type="entry name" value="KS3_2"/>
    <property type="match status" value="1"/>
</dbReference>
<keyword evidence="6" id="KW-0511">Multifunctional enzyme</keyword>
<dbReference type="SMART" id="SM00829">
    <property type="entry name" value="PKS_ER"/>
    <property type="match status" value="1"/>
</dbReference>
<dbReference type="InterPro" id="IPR049551">
    <property type="entry name" value="PKS_DH_C"/>
</dbReference>
<keyword evidence="2" id="KW-0597">Phosphoprotein</keyword>
<dbReference type="Gene3D" id="3.40.366.10">
    <property type="entry name" value="Malonyl-Coenzyme A Acyl Carrier Protein, domain 2"/>
    <property type="match status" value="1"/>
</dbReference>
<dbReference type="InterPro" id="IPR013149">
    <property type="entry name" value="ADH-like_C"/>
</dbReference>
<dbReference type="Pfam" id="PF00107">
    <property type="entry name" value="ADH_zinc_N"/>
    <property type="match status" value="1"/>
</dbReference>
<dbReference type="SMART" id="SM00822">
    <property type="entry name" value="PKS_KR"/>
    <property type="match status" value="1"/>
</dbReference>
<dbReference type="Pfam" id="PF02801">
    <property type="entry name" value="Ketoacyl-synt_C"/>
    <property type="match status" value="1"/>
</dbReference>
<name>Q5AZ49_EMENI</name>
<dbReference type="InterPro" id="IPR016036">
    <property type="entry name" value="Malonyl_transacylase_ACP-bd"/>
</dbReference>
<keyword evidence="4" id="KW-0808">Transferase</keyword>
<dbReference type="STRING" id="227321.Q5AZ49"/>
<keyword evidence="12" id="KW-1185">Reference proteome</keyword>
<feature type="region of interest" description="N-terminal hotdog fold" evidence="8">
    <location>
        <begin position="847"/>
        <end position="977"/>
    </location>
</feature>
<protein>
    <submittedName>
        <fullName evidence="11">Polyketide synthase, putative (JCVI)</fullName>
    </submittedName>
</protein>
<dbReference type="Pfam" id="PF00109">
    <property type="entry name" value="ketoacyl-synt"/>
    <property type="match status" value="1"/>
</dbReference>
<dbReference type="SMART" id="SM00825">
    <property type="entry name" value="PKS_KS"/>
    <property type="match status" value="1"/>
</dbReference>
<dbReference type="GO" id="GO:0008168">
    <property type="term" value="F:methyltransferase activity"/>
    <property type="evidence" value="ECO:0007669"/>
    <property type="project" value="UniProtKB-KW"/>
</dbReference>
<dbReference type="InterPro" id="IPR011032">
    <property type="entry name" value="GroES-like_sf"/>
</dbReference>
<dbReference type="Pfam" id="PF22621">
    <property type="entry name" value="CurL-like_PKS_C"/>
    <property type="match status" value="1"/>
</dbReference>
<dbReference type="Pfam" id="PF08240">
    <property type="entry name" value="ADH_N"/>
    <property type="match status" value="1"/>
</dbReference>
<dbReference type="RefSeq" id="XP_664035.1">
    <property type="nucleotide sequence ID" value="XM_658943.1"/>
</dbReference>
<dbReference type="CDD" id="cd05195">
    <property type="entry name" value="enoyl_red"/>
    <property type="match status" value="1"/>
</dbReference>
<dbReference type="InterPro" id="IPR013217">
    <property type="entry name" value="Methyltransf_12"/>
</dbReference>
<dbReference type="GO" id="GO:0006633">
    <property type="term" value="P:fatty acid biosynthetic process"/>
    <property type="evidence" value="ECO:0000318"/>
    <property type="project" value="GO_Central"/>
</dbReference>
<dbReference type="InterPro" id="IPR014043">
    <property type="entry name" value="Acyl_transferase_dom"/>
</dbReference>
<dbReference type="SUPFAM" id="SSF52151">
    <property type="entry name" value="FabD/lysophospholipase-like"/>
    <property type="match status" value="1"/>
</dbReference>
<feature type="active site" description="Proton acceptor; for dehydratase activity" evidence="8">
    <location>
        <position position="879"/>
    </location>
</feature>
<dbReference type="Proteomes" id="UP000000560">
    <property type="component" value="Chromosome I"/>
</dbReference>
<dbReference type="SUPFAM" id="SSF50129">
    <property type="entry name" value="GroES-like"/>
    <property type="match status" value="1"/>
</dbReference>
<evidence type="ECO:0000259" key="10">
    <source>
        <dbReference type="PROSITE" id="PS52019"/>
    </source>
</evidence>
<evidence type="ECO:0000259" key="9">
    <source>
        <dbReference type="PROSITE" id="PS52004"/>
    </source>
</evidence>
<dbReference type="InterPro" id="IPR013154">
    <property type="entry name" value="ADH-like_N"/>
</dbReference>